<evidence type="ECO:0000256" key="1">
    <source>
        <dbReference type="SAM" id="MobiDB-lite"/>
    </source>
</evidence>
<dbReference type="PANTHER" id="PTHR14859">
    <property type="entry name" value="CALCOFLUOR WHITE HYPERSENSITIVE PROTEIN PRECURSOR"/>
    <property type="match status" value="1"/>
</dbReference>
<dbReference type="Proteomes" id="UP000282185">
    <property type="component" value="Unassembled WGS sequence"/>
</dbReference>
<proteinExistence type="predicted"/>
<evidence type="ECO:0000313" key="6">
    <source>
        <dbReference type="Proteomes" id="UP000282185"/>
    </source>
</evidence>
<dbReference type="Gene3D" id="3.60.10.10">
    <property type="entry name" value="Endonuclease/exonuclease/phosphatase"/>
    <property type="match status" value="1"/>
</dbReference>
<feature type="region of interest" description="Disordered" evidence="1">
    <location>
        <begin position="119"/>
        <end position="140"/>
    </location>
</feature>
<evidence type="ECO:0000313" key="4">
    <source>
        <dbReference type="EMBL" id="RRR23264.1"/>
    </source>
</evidence>
<dbReference type="InterPro" id="IPR005135">
    <property type="entry name" value="Endo/exonuclease/phosphatase"/>
</dbReference>
<dbReference type="OrthoDB" id="155529at2"/>
<evidence type="ECO:0000313" key="3">
    <source>
        <dbReference type="EMBL" id="AXK44652.1"/>
    </source>
</evidence>
<evidence type="ECO:0000313" key="5">
    <source>
        <dbReference type="Proteomes" id="UP000254236"/>
    </source>
</evidence>
<evidence type="ECO:0000259" key="2">
    <source>
        <dbReference type="Pfam" id="PF03372"/>
    </source>
</evidence>
<dbReference type="SUPFAM" id="SSF56219">
    <property type="entry name" value="DNase I-like"/>
    <property type="match status" value="1"/>
</dbReference>
<gene>
    <name evidence="3" type="ORF">DWV08_02770</name>
    <name evidence="4" type="ORF">DXU92_07900</name>
</gene>
<dbReference type="PANTHER" id="PTHR14859:SF15">
    <property type="entry name" value="ENDONUCLEASE_EXONUCLEASE_PHOSPHATASE DOMAIN-CONTAINING PROTEIN"/>
    <property type="match status" value="1"/>
</dbReference>
<dbReference type="GO" id="GO:0006506">
    <property type="term" value="P:GPI anchor biosynthetic process"/>
    <property type="evidence" value="ECO:0007669"/>
    <property type="project" value="TreeGrafter"/>
</dbReference>
<keyword evidence="4" id="KW-0378">Hydrolase</keyword>
<dbReference type="Proteomes" id="UP000254236">
    <property type="component" value="Chromosome"/>
</dbReference>
<name>A0A345YL50_9MICO</name>
<accession>A0A345YL50</accession>
<organism evidence="4 6">
    <name type="scientific">Brachybacterium saurashtrense</name>
    <dbReference type="NCBI Taxonomy" id="556288"/>
    <lineage>
        <taxon>Bacteria</taxon>
        <taxon>Bacillati</taxon>
        <taxon>Actinomycetota</taxon>
        <taxon>Actinomycetes</taxon>
        <taxon>Micrococcales</taxon>
        <taxon>Dermabacteraceae</taxon>
        <taxon>Brachybacterium</taxon>
    </lineage>
</organism>
<dbReference type="EMBL" id="CP031356">
    <property type="protein sequence ID" value="AXK44652.1"/>
    <property type="molecule type" value="Genomic_DNA"/>
</dbReference>
<dbReference type="KEGG" id="bsau:DWV08_02770"/>
<dbReference type="GO" id="GO:0016787">
    <property type="term" value="F:hydrolase activity"/>
    <property type="evidence" value="ECO:0007669"/>
    <property type="project" value="UniProtKB-KW"/>
</dbReference>
<dbReference type="InterPro" id="IPR051916">
    <property type="entry name" value="GPI-anchor_lipid_remodeler"/>
</dbReference>
<dbReference type="AlphaFoldDB" id="A0A345YL50"/>
<reference evidence="3 5" key="1">
    <citation type="submission" date="2018-07" db="EMBL/GenBank/DDBJ databases">
        <title>Brachybacterium saurashtrense DSM 23186 genome sequence.</title>
        <authorList>
            <person name="Guo L."/>
        </authorList>
    </citation>
    <scope>NUCLEOTIDE SEQUENCE [LARGE SCALE GENOMIC DNA]</scope>
    <source>
        <strain evidence="3 5">DSM 23186</strain>
    </source>
</reference>
<dbReference type="GO" id="GO:0016020">
    <property type="term" value="C:membrane"/>
    <property type="evidence" value="ECO:0007669"/>
    <property type="project" value="GOC"/>
</dbReference>
<dbReference type="RefSeq" id="WP_115412406.1">
    <property type="nucleotide sequence ID" value="NZ_CP031356.1"/>
</dbReference>
<reference evidence="4 6" key="2">
    <citation type="submission" date="2018-08" db="EMBL/GenBank/DDBJ databases">
        <title>Brachybacterium saurashtrense DSM 23186.</title>
        <authorList>
            <person name="Li Y."/>
        </authorList>
    </citation>
    <scope>NUCLEOTIDE SEQUENCE [LARGE SCALE GENOMIC DNA]</scope>
    <source>
        <strain evidence="4 6">DSM 23186</strain>
    </source>
</reference>
<keyword evidence="5" id="KW-1185">Reference proteome</keyword>
<dbReference type="Pfam" id="PF03372">
    <property type="entry name" value="Exo_endo_phos"/>
    <property type="match status" value="1"/>
</dbReference>
<feature type="domain" description="Endonuclease/exonuclease/phosphatase" evidence="2">
    <location>
        <begin position="7"/>
        <end position="313"/>
    </location>
</feature>
<protein>
    <submittedName>
        <fullName evidence="4">Metal-dependent hydrolase</fullName>
    </submittedName>
</protein>
<sequence>MTTWRVATWNIRHGLGPDGRVDLERTAREIAALGADVIALQEVDVAFGARSAHEDQAARLGALLGMSVAFGAALDLPPEHDGAPRRRYGVALLTRHEIVSSRMHPLPGAPLDAWAGTEADEQAGAPGADGDITSRPASAPEPRGVLHVRVAGADGAGLDVRVTHLDATHRAHRAVQVQELVSLVAAGERTGCGSAPDGIGAAVLLGDLNAEPTAPELTALPRAGWREAADQLLHRRGAHGPVRADRADRAVRLLEGGRRLLGALRALCGVPGRRPDRATHPARFPLRRLDQVWLRGGVTATSLEVGGRGSSDHRPVVATLRLER</sequence>
<dbReference type="InterPro" id="IPR036691">
    <property type="entry name" value="Endo/exonu/phosph_ase_sf"/>
</dbReference>
<dbReference type="EMBL" id="QSWH01000003">
    <property type="protein sequence ID" value="RRR23264.1"/>
    <property type="molecule type" value="Genomic_DNA"/>
</dbReference>